<evidence type="ECO:0000313" key="13">
    <source>
        <dbReference type="Proteomes" id="UP001432027"/>
    </source>
</evidence>
<keyword evidence="10" id="KW-0472">Membrane</keyword>
<dbReference type="GO" id="GO:0034220">
    <property type="term" value="P:monoatomic ion transmembrane transport"/>
    <property type="evidence" value="ECO:0007669"/>
    <property type="project" value="UniProtKB-KW"/>
</dbReference>
<evidence type="ECO:0000256" key="1">
    <source>
        <dbReference type="ARBA" id="ARBA00004610"/>
    </source>
</evidence>
<evidence type="ECO:0000256" key="10">
    <source>
        <dbReference type="ARBA" id="ARBA00023136"/>
    </source>
</evidence>
<evidence type="ECO:0000256" key="6">
    <source>
        <dbReference type="ARBA" id="ARBA00022868"/>
    </source>
</evidence>
<evidence type="ECO:0000256" key="9">
    <source>
        <dbReference type="ARBA" id="ARBA00023065"/>
    </source>
</evidence>
<comment type="subcellular location">
    <subcellularLocation>
        <location evidence="1">Cell junction</location>
        <location evidence="1">Gap junction</location>
    </subcellularLocation>
    <subcellularLocation>
        <location evidence="2">Cell membrane</location>
        <topology evidence="2">Multi-pass membrane protein</topology>
    </subcellularLocation>
</comment>
<keyword evidence="3" id="KW-0813">Transport</keyword>
<keyword evidence="4" id="KW-1003">Cell membrane</keyword>
<protein>
    <recommendedName>
        <fullName evidence="14">Innexin</fullName>
    </recommendedName>
</protein>
<accession>A0AAV5U927</accession>
<keyword evidence="9" id="KW-0406">Ion transport</keyword>
<reference evidence="12" key="1">
    <citation type="submission" date="2023-10" db="EMBL/GenBank/DDBJ databases">
        <title>Genome assembly of Pristionchus species.</title>
        <authorList>
            <person name="Yoshida K."/>
            <person name="Sommer R.J."/>
        </authorList>
    </citation>
    <scope>NUCLEOTIDE SEQUENCE</scope>
    <source>
        <strain evidence="12">RS0144</strain>
    </source>
</reference>
<evidence type="ECO:0000256" key="5">
    <source>
        <dbReference type="ARBA" id="ARBA00022692"/>
    </source>
</evidence>
<keyword evidence="5" id="KW-0812">Transmembrane</keyword>
<dbReference type="AlphaFoldDB" id="A0AAV5U927"/>
<evidence type="ECO:0000256" key="2">
    <source>
        <dbReference type="ARBA" id="ARBA00004651"/>
    </source>
</evidence>
<dbReference type="Pfam" id="PF00876">
    <property type="entry name" value="Innexin"/>
    <property type="match status" value="1"/>
</dbReference>
<dbReference type="EMBL" id="BTSX01000006">
    <property type="protein sequence ID" value="GMT03365.1"/>
    <property type="molecule type" value="Genomic_DNA"/>
</dbReference>
<keyword evidence="11" id="KW-0407">Ion channel</keyword>
<comment type="caution">
    <text evidence="12">The sequence shown here is derived from an EMBL/GenBank/DDBJ whole genome shotgun (WGS) entry which is preliminary data.</text>
</comment>
<proteinExistence type="predicted"/>
<organism evidence="12 13">
    <name type="scientific">Pristionchus entomophagus</name>
    <dbReference type="NCBI Taxonomy" id="358040"/>
    <lineage>
        <taxon>Eukaryota</taxon>
        <taxon>Metazoa</taxon>
        <taxon>Ecdysozoa</taxon>
        <taxon>Nematoda</taxon>
        <taxon>Chromadorea</taxon>
        <taxon>Rhabditida</taxon>
        <taxon>Rhabditina</taxon>
        <taxon>Diplogasteromorpha</taxon>
        <taxon>Diplogasteroidea</taxon>
        <taxon>Neodiplogasteridae</taxon>
        <taxon>Pristionchus</taxon>
    </lineage>
</organism>
<dbReference type="GO" id="GO:0005921">
    <property type="term" value="C:gap junction"/>
    <property type="evidence" value="ECO:0007669"/>
    <property type="project" value="UniProtKB-SubCell"/>
</dbReference>
<sequence length="78" mass="8834">HTIASAAPFIESKIKRRSNLGDFVPNVQADRLNTRFTAGIFAISSVLLGTGHIWGEPITCWTPHQFPHKWDMFISQNR</sequence>
<keyword evidence="7" id="KW-0965">Cell junction</keyword>
<name>A0AAV5U927_9BILA</name>
<evidence type="ECO:0000256" key="4">
    <source>
        <dbReference type="ARBA" id="ARBA00022475"/>
    </source>
</evidence>
<keyword evidence="13" id="KW-1185">Reference proteome</keyword>
<evidence type="ECO:0000256" key="7">
    <source>
        <dbReference type="ARBA" id="ARBA00022949"/>
    </source>
</evidence>
<feature type="non-terminal residue" evidence="12">
    <location>
        <position position="1"/>
    </location>
</feature>
<gene>
    <name evidence="12" type="ORF">PENTCL1PPCAC_25538</name>
</gene>
<evidence type="ECO:0000256" key="8">
    <source>
        <dbReference type="ARBA" id="ARBA00022989"/>
    </source>
</evidence>
<evidence type="ECO:0008006" key="14">
    <source>
        <dbReference type="Google" id="ProtNLM"/>
    </source>
</evidence>
<evidence type="ECO:0000256" key="3">
    <source>
        <dbReference type="ARBA" id="ARBA00022448"/>
    </source>
</evidence>
<evidence type="ECO:0000256" key="11">
    <source>
        <dbReference type="ARBA" id="ARBA00023303"/>
    </source>
</evidence>
<dbReference type="GO" id="GO:0005886">
    <property type="term" value="C:plasma membrane"/>
    <property type="evidence" value="ECO:0007669"/>
    <property type="project" value="UniProtKB-SubCell"/>
</dbReference>
<evidence type="ECO:0000313" key="12">
    <source>
        <dbReference type="EMBL" id="GMT03365.1"/>
    </source>
</evidence>
<dbReference type="Proteomes" id="UP001432027">
    <property type="component" value="Unassembled WGS sequence"/>
</dbReference>
<dbReference type="InterPro" id="IPR000990">
    <property type="entry name" value="Innexin"/>
</dbReference>
<keyword evidence="6" id="KW-0303">Gap junction</keyword>
<keyword evidence="8" id="KW-1133">Transmembrane helix</keyword>